<dbReference type="GO" id="GO:0000976">
    <property type="term" value="F:transcription cis-regulatory region binding"/>
    <property type="evidence" value="ECO:0007669"/>
    <property type="project" value="TreeGrafter"/>
</dbReference>
<organism evidence="6 7">
    <name type="scientific">Pseudonocardia kunmingensis</name>
    <dbReference type="NCBI Taxonomy" id="630975"/>
    <lineage>
        <taxon>Bacteria</taxon>
        <taxon>Bacillati</taxon>
        <taxon>Actinomycetota</taxon>
        <taxon>Actinomycetes</taxon>
        <taxon>Pseudonocardiales</taxon>
        <taxon>Pseudonocardiaceae</taxon>
        <taxon>Pseudonocardia</taxon>
    </lineage>
</organism>
<dbReference type="SUPFAM" id="SSF48498">
    <property type="entry name" value="Tetracyclin repressor-like, C-terminal domain"/>
    <property type="match status" value="1"/>
</dbReference>
<evidence type="ECO:0000313" key="7">
    <source>
        <dbReference type="Proteomes" id="UP000315677"/>
    </source>
</evidence>
<dbReference type="RefSeq" id="WP_142058535.1">
    <property type="nucleotide sequence ID" value="NZ_VFPA01000003.1"/>
</dbReference>
<evidence type="ECO:0000256" key="1">
    <source>
        <dbReference type="ARBA" id="ARBA00023015"/>
    </source>
</evidence>
<dbReference type="SUPFAM" id="SSF46689">
    <property type="entry name" value="Homeodomain-like"/>
    <property type="match status" value="1"/>
</dbReference>
<dbReference type="PANTHER" id="PTHR30055:SF234">
    <property type="entry name" value="HTH-TYPE TRANSCRIPTIONAL REGULATOR BETI"/>
    <property type="match status" value="1"/>
</dbReference>
<evidence type="ECO:0000259" key="5">
    <source>
        <dbReference type="PROSITE" id="PS50977"/>
    </source>
</evidence>
<dbReference type="EMBL" id="VFPA01000003">
    <property type="protein sequence ID" value="TQM10005.1"/>
    <property type="molecule type" value="Genomic_DNA"/>
</dbReference>
<keyword evidence="2 4" id="KW-0238">DNA-binding</keyword>
<accession>A0A543DL65</accession>
<dbReference type="InterPro" id="IPR036271">
    <property type="entry name" value="Tet_transcr_reg_TetR-rel_C_sf"/>
</dbReference>
<proteinExistence type="predicted"/>
<comment type="caution">
    <text evidence="6">The sequence shown here is derived from an EMBL/GenBank/DDBJ whole genome shotgun (WGS) entry which is preliminary data.</text>
</comment>
<feature type="DNA-binding region" description="H-T-H motif" evidence="4">
    <location>
        <begin position="27"/>
        <end position="46"/>
    </location>
</feature>
<dbReference type="AlphaFoldDB" id="A0A543DL65"/>
<evidence type="ECO:0000256" key="3">
    <source>
        <dbReference type="ARBA" id="ARBA00023163"/>
    </source>
</evidence>
<keyword evidence="1" id="KW-0805">Transcription regulation</keyword>
<dbReference type="PRINTS" id="PR00455">
    <property type="entry name" value="HTHTETR"/>
</dbReference>
<protein>
    <submittedName>
        <fullName evidence="6">TetR family transcriptional regulator</fullName>
    </submittedName>
</protein>
<evidence type="ECO:0000313" key="6">
    <source>
        <dbReference type="EMBL" id="TQM10005.1"/>
    </source>
</evidence>
<reference evidence="6 7" key="1">
    <citation type="submission" date="2019-06" db="EMBL/GenBank/DDBJ databases">
        <title>Sequencing the genomes of 1000 actinobacteria strains.</title>
        <authorList>
            <person name="Klenk H.-P."/>
        </authorList>
    </citation>
    <scope>NUCLEOTIDE SEQUENCE [LARGE SCALE GENOMIC DNA]</scope>
    <source>
        <strain evidence="6 7">DSM 45301</strain>
    </source>
</reference>
<dbReference type="InterPro" id="IPR001647">
    <property type="entry name" value="HTH_TetR"/>
</dbReference>
<evidence type="ECO:0000256" key="4">
    <source>
        <dbReference type="PROSITE-ProRule" id="PRU00335"/>
    </source>
</evidence>
<dbReference type="Pfam" id="PF00440">
    <property type="entry name" value="TetR_N"/>
    <property type="match status" value="1"/>
</dbReference>
<dbReference type="Gene3D" id="1.10.357.10">
    <property type="entry name" value="Tetracycline Repressor, domain 2"/>
    <property type="match status" value="1"/>
</dbReference>
<keyword evidence="3" id="KW-0804">Transcription</keyword>
<dbReference type="Proteomes" id="UP000315677">
    <property type="component" value="Unassembled WGS sequence"/>
</dbReference>
<dbReference type="PROSITE" id="PS50977">
    <property type="entry name" value="HTH_TETR_2"/>
    <property type="match status" value="1"/>
</dbReference>
<dbReference type="OrthoDB" id="3784817at2"/>
<gene>
    <name evidence="6" type="ORF">FB558_5786</name>
</gene>
<dbReference type="GO" id="GO:0003700">
    <property type="term" value="F:DNA-binding transcription factor activity"/>
    <property type="evidence" value="ECO:0007669"/>
    <property type="project" value="TreeGrafter"/>
</dbReference>
<keyword evidence="7" id="KW-1185">Reference proteome</keyword>
<dbReference type="PANTHER" id="PTHR30055">
    <property type="entry name" value="HTH-TYPE TRANSCRIPTIONAL REGULATOR RUTR"/>
    <property type="match status" value="1"/>
</dbReference>
<dbReference type="InterPro" id="IPR009057">
    <property type="entry name" value="Homeodomain-like_sf"/>
</dbReference>
<sequence>MEARTTRDRIVAAAAELLATGGREAVSTRAVSAAAGVQAPTIYRLFGDKQGLLDAVGAHGISEYLHEKTVRERDPDPVEDLRRGWDLHVGFGLAHPALYALVFGEPRPGAGSPAEHRAAAVLRGMIRRVAEAGRLRVSEERAANLVHATGRGITLTLIGMDPERRDPTLSEFARESVIAAVTTDGTAGPAAGAGPVPTAVTLRAHLPELAVLTEAERGLLREWLDRVAAQGRAVPAVT</sequence>
<dbReference type="InterPro" id="IPR050109">
    <property type="entry name" value="HTH-type_TetR-like_transc_reg"/>
</dbReference>
<feature type="domain" description="HTH tetR-type" evidence="5">
    <location>
        <begin position="4"/>
        <end position="64"/>
    </location>
</feature>
<name>A0A543DL65_9PSEU</name>
<evidence type="ECO:0000256" key="2">
    <source>
        <dbReference type="ARBA" id="ARBA00023125"/>
    </source>
</evidence>